<gene>
    <name evidence="1" type="ORF">GCM10023196_035680</name>
</gene>
<dbReference type="EMBL" id="BAABHK010000004">
    <property type="protein sequence ID" value="GAA4626638.1"/>
    <property type="molecule type" value="Genomic_DNA"/>
</dbReference>
<evidence type="ECO:0000313" key="1">
    <source>
        <dbReference type="EMBL" id="GAA4626638.1"/>
    </source>
</evidence>
<protein>
    <submittedName>
        <fullName evidence="1">Uncharacterized protein</fullName>
    </submittedName>
</protein>
<accession>A0ABP8UAV5</accession>
<keyword evidence="2" id="KW-1185">Reference proteome</keyword>
<reference evidence="2" key="1">
    <citation type="journal article" date="2019" name="Int. J. Syst. Evol. Microbiol.">
        <title>The Global Catalogue of Microorganisms (GCM) 10K type strain sequencing project: providing services to taxonomists for standard genome sequencing and annotation.</title>
        <authorList>
            <consortium name="The Broad Institute Genomics Platform"/>
            <consortium name="The Broad Institute Genome Sequencing Center for Infectious Disease"/>
            <person name="Wu L."/>
            <person name="Ma J."/>
        </authorList>
    </citation>
    <scope>NUCLEOTIDE SEQUENCE [LARGE SCALE GENOMIC DNA]</scope>
    <source>
        <strain evidence="2">JCM 17939</strain>
    </source>
</reference>
<organism evidence="1 2">
    <name type="scientific">Actinoallomurus vinaceus</name>
    <dbReference type="NCBI Taxonomy" id="1080074"/>
    <lineage>
        <taxon>Bacteria</taxon>
        <taxon>Bacillati</taxon>
        <taxon>Actinomycetota</taxon>
        <taxon>Actinomycetes</taxon>
        <taxon>Streptosporangiales</taxon>
        <taxon>Thermomonosporaceae</taxon>
        <taxon>Actinoallomurus</taxon>
    </lineage>
</organism>
<name>A0ABP8UAV5_9ACTN</name>
<proteinExistence type="predicted"/>
<dbReference type="Proteomes" id="UP001501442">
    <property type="component" value="Unassembled WGS sequence"/>
</dbReference>
<evidence type="ECO:0000313" key="2">
    <source>
        <dbReference type="Proteomes" id="UP001501442"/>
    </source>
</evidence>
<comment type="caution">
    <text evidence="1">The sequence shown here is derived from an EMBL/GenBank/DDBJ whole genome shotgun (WGS) entry which is preliminary data.</text>
</comment>
<sequence length="98" mass="9849">MTAMGATDGDATAFGDVEAATRGAIAELGELADVQKALAETAYRLARALDSGTKGMAISATAKELRETLTAIKEASDAGDAASQLEAFMSSAVGDGSY</sequence>